<gene>
    <name evidence="1" type="ORF">LuPra_02384</name>
</gene>
<dbReference type="Proteomes" id="UP000076079">
    <property type="component" value="Chromosome"/>
</dbReference>
<evidence type="ECO:0000313" key="1">
    <source>
        <dbReference type="EMBL" id="AMY09171.1"/>
    </source>
</evidence>
<dbReference type="KEGG" id="abac:LuPra_02384"/>
<dbReference type="AlphaFoldDB" id="A0A143PL00"/>
<name>A0A143PL00_LUTPR</name>
<keyword evidence="2" id="KW-1185">Reference proteome</keyword>
<sequence>MQLHSTSATNAHLSARSPHVRRTIRAATAAGLVVIAGLTLQGTLSASNGDGQGECNAATLSGRYLFANSGTALPPAFGLTVPTPSADAGFHVFNGDGTGTDTVTVRIGGTIVLRNLVTPITYSVNADCTGSYSVANGPAFDLFIAPDGNEFALIATDPPGNYPSSIHRRVSRR</sequence>
<proteinExistence type="predicted"/>
<dbReference type="EMBL" id="CP015136">
    <property type="protein sequence ID" value="AMY09171.1"/>
    <property type="molecule type" value="Genomic_DNA"/>
</dbReference>
<reference evidence="2" key="2">
    <citation type="submission" date="2016-04" db="EMBL/GenBank/DDBJ databases">
        <title>First Complete Genome Sequence of a Subdivision 6 Acidobacterium.</title>
        <authorList>
            <person name="Huang S."/>
            <person name="Vieira S."/>
            <person name="Bunk B."/>
            <person name="Riedel T."/>
            <person name="Sproeer C."/>
            <person name="Overmann J."/>
        </authorList>
    </citation>
    <scope>NUCLEOTIDE SEQUENCE [LARGE SCALE GENOMIC DNA]</scope>
    <source>
        <strain evidence="2">DSM 100886 HEG_-6_39</strain>
    </source>
</reference>
<organism evidence="1 2">
    <name type="scientific">Luteitalea pratensis</name>
    <dbReference type="NCBI Taxonomy" id="1855912"/>
    <lineage>
        <taxon>Bacteria</taxon>
        <taxon>Pseudomonadati</taxon>
        <taxon>Acidobacteriota</taxon>
        <taxon>Vicinamibacteria</taxon>
        <taxon>Vicinamibacterales</taxon>
        <taxon>Vicinamibacteraceae</taxon>
        <taxon>Luteitalea</taxon>
    </lineage>
</organism>
<protein>
    <submittedName>
        <fullName evidence="1">Uncharacterized protein</fullName>
    </submittedName>
</protein>
<accession>A0A143PL00</accession>
<reference evidence="1 2" key="1">
    <citation type="journal article" date="2016" name="Genome Announc.">
        <title>First Complete Genome Sequence of a Subdivision 6 Acidobacterium Strain.</title>
        <authorList>
            <person name="Huang S."/>
            <person name="Vieira S."/>
            <person name="Bunk B."/>
            <person name="Riedel T."/>
            <person name="Sproer C."/>
            <person name="Overmann J."/>
        </authorList>
    </citation>
    <scope>NUCLEOTIDE SEQUENCE [LARGE SCALE GENOMIC DNA]</scope>
    <source>
        <strain evidence="2">DSM 100886 HEG_-6_39</strain>
    </source>
</reference>
<evidence type="ECO:0000313" key="2">
    <source>
        <dbReference type="Proteomes" id="UP000076079"/>
    </source>
</evidence>